<sequence length="260" mass="28848">MRRNYKLILSIVVVLLAGAFAFSQEKEVEYRDVVLDGKPAKLNIATGEITFVNPKDKKAPVKFDDFVAAKEKDSLQTSNKDEIAGLHVVQEGETLFDISKYYNVSLTKLKKANNLETTLISKGQVLRVKNFDAAIPDNTNTESETTYNNAENKSGYHNVSKGETLFRLAKAYGLSLEELKRLNNLSSNIITVGQTLRVKENPVSAANLNQTNTSDSIWVVSKGDTLFGISKKNGISVDELKRLNGLTENTIYVGQKLRLN</sequence>
<keyword evidence="4" id="KW-1185">Reference proteome</keyword>
<feature type="domain" description="HTH cro/C1-type" evidence="1">
    <location>
        <begin position="163"/>
        <end position="179"/>
    </location>
</feature>
<gene>
    <name evidence="3" type="ORF">H7F21_17135</name>
</gene>
<reference evidence="3" key="1">
    <citation type="submission" date="2020-08" db="EMBL/GenBank/DDBJ databases">
        <title>Winogradskyella ouciana sp. nov., isolated from the hadal seawater of the Mariana Trench.</title>
        <authorList>
            <person name="He X."/>
        </authorList>
    </citation>
    <scope>NUCLEOTIDE SEQUENCE [LARGE SCALE GENOMIC DNA]</scope>
    <source>
        <strain evidence="3">KCTC 52348</strain>
    </source>
</reference>
<dbReference type="EMBL" id="JACLCP010000007">
    <property type="protein sequence ID" value="MBC2846835.1"/>
    <property type="molecule type" value="Genomic_DNA"/>
</dbReference>
<dbReference type="InterPro" id="IPR018392">
    <property type="entry name" value="LysM"/>
</dbReference>
<feature type="domain" description="LysM" evidence="2">
    <location>
        <begin position="155"/>
        <end position="198"/>
    </location>
</feature>
<dbReference type="RefSeq" id="WP_185790542.1">
    <property type="nucleotide sequence ID" value="NZ_JACLCP010000007.1"/>
</dbReference>
<organism evidence="3 4">
    <name type="scientific">Winogradskyella flava</name>
    <dbReference type="NCBI Taxonomy" id="1884876"/>
    <lineage>
        <taxon>Bacteria</taxon>
        <taxon>Pseudomonadati</taxon>
        <taxon>Bacteroidota</taxon>
        <taxon>Flavobacteriia</taxon>
        <taxon>Flavobacteriales</taxon>
        <taxon>Flavobacteriaceae</taxon>
        <taxon>Winogradskyella</taxon>
    </lineage>
</organism>
<dbReference type="Gene3D" id="3.10.350.10">
    <property type="entry name" value="LysM domain"/>
    <property type="match status" value="3"/>
</dbReference>
<dbReference type="InterPro" id="IPR036779">
    <property type="entry name" value="LysM_dom_sf"/>
</dbReference>
<dbReference type="PANTHER" id="PTHR33734:SF22">
    <property type="entry name" value="MEMBRANE-BOUND LYTIC MUREIN TRANSGLYCOSYLASE D"/>
    <property type="match status" value="1"/>
</dbReference>
<accession>A0A842IVI3</accession>
<name>A0A842IVI3_9FLAO</name>
<dbReference type="SMART" id="SM00257">
    <property type="entry name" value="LysM"/>
    <property type="match status" value="3"/>
</dbReference>
<evidence type="ECO:0000313" key="4">
    <source>
        <dbReference type="Proteomes" id="UP000533900"/>
    </source>
</evidence>
<dbReference type="PROSITE" id="PS50943">
    <property type="entry name" value="HTH_CROC1"/>
    <property type="match status" value="1"/>
</dbReference>
<feature type="domain" description="LysM" evidence="2">
    <location>
        <begin position="216"/>
        <end position="259"/>
    </location>
</feature>
<feature type="domain" description="LysM" evidence="2">
    <location>
        <begin position="85"/>
        <end position="128"/>
    </location>
</feature>
<evidence type="ECO:0000259" key="2">
    <source>
        <dbReference type="PROSITE" id="PS51782"/>
    </source>
</evidence>
<dbReference type="PANTHER" id="PTHR33734">
    <property type="entry name" value="LYSM DOMAIN-CONTAINING GPI-ANCHORED PROTEIN 2"/>
    <property type="match status" value="1"/>
</dbReference>
<protein>
    <submittedName>
        <fullName evidence="3">LysM peptidoglycan-binding domain-containing protein</fullName>
    </submittedName>
</protein>
<dbReference type="GO" id="GO:0008932">
    <property type="term" value="F:lytic endotransglycosylase activity"/>
    <property type="evidence" value="ECO:0007669"/>
    <property type="project" value="TreeGrafter"/>
</dbReference>
<evidence type="ECO:0000313" key="3">
    <source>
        <dbReference type="EMBL" id="MBC2846835.1"/>
    </source>
</evidence>
<dbReference type="CDD" id="cd00118">
    <property type="entry name" value="LysM"/>
    <property type="match status" value="3"/>
</dbReference>
<dbReference type="PROSITE" id="PS51782">
    <property type="entry name" value="LYSM"/>
    <property type="match status" value="3"/>
</dbReference>
<proteinExistence type="predicted"/>
<evidence type="ECO:0000259" key="1">
    <source>
        <dbReference type="PROSITE" id="PS50943"/>
    </source>
</evidence>
<dbReference type="Proteomes" id="UP000533900">
    <property type="component" value="Unassembled WGS sequence"/>
</dbReference>
<dbReference type="InterPro" id="IPR001387">
    <property type="entry name" value="Cro/C1-type_HTH"/>
</dbReference>
<dbReference type="SUPFAM" id="SSF54106">
    <property type="entry name" value="LysM domain"/>
    <property type="match status" value="3"/>
</dbReference>
<comment type="caution">
    <text evidence="3">The sequence shown here is derived from an EMBL/GenBank/DDBJ whole genome shotgun (WGS) entry which is preliminary data.</text>
</comment>
<dbReference type="Pfam" id="PF01476">
    <property type="entry name" value="LysM"/>
    <property type="match status" value="3"/>
</dbReference>
<dbReference type="AlphaFoldDB" id="A0A842IVI3"/>